<sequence length="126" mass="14742">MEFMNKEKDNKTYTENFKGDIPLINQVIFTNSHNKSILISNHESHFKQELSVSSIITDDNEYIENVKENEKKNILDKVAILELSRDEDIKEADFIENDGYSIVSLDQNEGNHLKKQSFFKKFFCFG</sequence>
<evidence type="ECO:0000313" key="1">
    <source>
        <dbReference type="EMBL" id="KAK5575940.1"/>
    </source>
</evidence>
<gene>
    <name evidence="1" type="ORF">RB653_007075</name>
</gene>
<keyword evidence="2" id="KW-1185">Reference proteome</keyword>
<reference evidence="1 2" key="1">
    <citation type="submission" date="2023-11" db="EMBL/GenBank/DDBJ databases">
        <title>Dfirmibasis_genome.</title>
        <authorList>
            <person name="Edelbroek B."/>
            <person name="Kjellin J."/>
            <person name="Jerlstrom-Hultqvist J."/>
            <person name="Soderbom F."/>
        </authorList>
    </citation>
    <scope>NUCLEOTIDE SEQUENCE [LARGE SCALE GENOMIC DNA]</scope>
    <source>
        <strain evidence="1 2">TNS-C-14</strain>
    </source>
</reference>
<accession>A0AAN7U0L7</accession>
<dbReference type="EMBL" id="JAVFKY010000005">
    <property type="protein sequence ID" value="KAK5575940.1"/>
    <property type="molecule type" value="Genomic_DNA"/>
</dbReference>
<name>A0AAN7U0L7_9MYCE</name>
<dbReference type="Proteomes" id="UP001344447">
    <property type="component" value="Unassembled WGS sequence"/>
</dbReference>
<protein>
    <submittedName>
        <fullName evidence="1">Uncharacterized protein</fullName>
    </submittedName>
</protein>
<evidence type="ECO:0000313" key="2">
    <source>
        <dbReference type="Proteomes" id="UP001344447"/>
    </source>
</evidence>
<dbReference type="AlphaFoldDB" id="A0AAN7U0L7"/>
<organism evidence="1 2">
    <name type="scientific">Dictyostelium firmibasis</name>
    <dbReference type="NCBI Taxonomy" id="79012"/>
    <lineage>
        <taxon>Eukaryota</taxon>
        <taxon>Amoebozoa</taxon>
        <taxon>Evosea</taxon>
        <taxon>Eumycetozoa</taxon>
        <taxon>Dictyostelia</taxon>
        <taxon>Dictyosteliales</taxon>
        <taxon>Dictyosteliaceae</taxon>
        <taxon>Dictyostelium</taxon>
    </lineage>
</organism>
<proteinExistence type="predicted"/>
<comment type="caution">
    <text evidence="1">The sequence shown here is derived from an EMBL/GenBank/DDBJ whole genome shotgun (WGS) entry which is preliminary data.</text>
</comment>